<evidence type="ECO:0000313" key="2">
    <source>
        <dbReference type="Proteomes" id="UP000626786"/>
    </source>
</evidence>
<reference evidence="1 2" key="1">
    <citation type="submission" date="2020-08" db="EMBL/GenBank/DDBJ databases">
        <title>A Genomic Blueprint of the Chicken Gut Microbiome.</title>
        <authorList>
            <person name="Gilroy R."/>
            <person name="Ravi A."/>
            <person name="Getino M."/>
            <person name="Pursley I."/>
            <person name="Horton D.L."/>
            <person name="Alikhan N.-F."/>
            <person name="Baker D."/>
            <person name="Gharbi K."/>
            <person name="Hall N."/>
            <person name="Watson M."/>
            <person name="Adriaenssens E.M."/>
            <person name="Foster-Nyarko E."/>
            <person name="Jarju S."/>
            <person name="Secka A."/>
            <person name="Antonio M."/>
            <person name="Oren A."/>
            <person name="Chaudhuri R."/>
            <person name="La Ragione R.M."/>
            <person name="Hildebrand F."/>
            <person name="Pallen M.J."/>
        </authorList>
    </citation>
    <scope>NUCLEOTIDE SEQUENCE [LARGE SCALE GENOMIC DNA]</scope>
    <source>
        <strain evidence="1 2">Sa2YVA2</strain>
    </source>
</reference>
<keyword evidence="2" id="KW-1185">Reference proteome</keyword>
<accession>A0ABR8UCG9</accession>
<dbReference type="Proteomes" id="UP000626786">
    <property type="component" value="Unassembled WGS sequence"/>
</dbReference>
<dbReference type="EMBL" id="JACSQN010000011">
    <property type="protein sequence ID" value="MBD7985408.1"/>
    <property type="molecule type" value="Genomic_DNA"/>
</dbReference>
<gene>
    <name evidence="1" type="ORF">H9649_12480</name>
</gene>
<proteinExistence type="predicted"/>
<dbReference type="RefSeq" id="WP_191695235.1">
    <property type="nucleotide sequence ID" value="NZ_JACSQN010000011.1"/>
</dbReference>
<protein>
    <submittedName>
        <fullName evidence="1">Uncharacterized protein</fullName>
    </submittedName>
</protein>
<comment type="caution">
    <text evidence="1">The sequence shown here is derived from an EMBL/GenBank/DDBJ whole genome shotgun (WGS) entry which is preliminary data.</text>
</comment>
<evidence type="ECO:0000313" key="1">
    <source>
        <dbReference type="EMBL" id="MBD7985408.1"/>
    </source>
</evidence>
<name>A0ABR8UCG9_9BACL</name>
<organism evidence="1 2">
    <name type="scientific">Sporosarcina quadrami</name>
    <dbReference type="NCBI Taxonomy" id="2762234"/>
    <lineage>
        <taxon>Bacteria</taxon>
        <taxon>Bacillati</taxon>
        <taxon>Bacillota</taxon>
        <taxon>Bacilli</taxon>
        <taxon>Bacillales</taxon>
        <taxon>Caryophanaceae</taxon>
        <taxon>Sporosarcina</taxon>
    </lineage>
</organism>
<sequence>MDTHSTQEALHKIIADFTKDLMTTATSDNTAEDSSKSYMYLDSKTINLLLLYVLMNKELQLTRLTKRNIPIDNVKELGDEIDKMIVENKRIFEELLNELKTNF</sequence>